<reference evidence="1 2" key="2">
    <citation type="journal article" date="2009" name="PLoS ONE">
        <title>An integrated genetic and cytogenetic map of the cucumber genome.</title>
        <authorList>
            <person name="Ren Y."/>
            <person name="Zhang Z."/>
            <person name="Liu J."/>
            <person name="Staub J.E."/>
            <person name="Han Y."/>
            <person name="Cheng Z."/>
            <person name="Li X."/>
            <person name="Lu J."/>
            <person name="Miao H."/>
            <person name="Kang H."/>
            <person name="Xie B."/>
            <person name="Gu X."/>
            <person name="Wang X."/>
            <person name="Du Y."/>
            <person name="Jin W."/>
            <person name="Huang S."/>
        </authorList>
    </citation>
    <scope>NUCLEOTIDE SEQUENCE [LARGE SCALE GENOMIC DNA]</scope>
    <source>
        <strain evidence="2">cv. 9930</strain>
    </source>
</reference>
<dbReference type="EMBL" id="CM002922">
    <property type="protein sequence ID" value="KGN63472.1"/>
    <property type="molecule type" value="Genomic_DNA"/>
</dbReference>
<reference evidence="1 2" key="1">
    <citation type="journal article" date="2009" name="Nat. Genet.">
        <title>The genome of the cucumber, Cucumis sativus L.</title>
        <authorList>
            <person name="Huang S."/>
            <person name="Li R."/>
            <person name="Zhang Z."/>
            <person name="Li L."/>
            <person name="Gu X."/>
            <person name="Fan W."/>
            <person name="Lucas W.J."/>
            <person name="Wang X."/>
            <person name="Xie B."/>
            <person name="Ni P."/>
            <person name="Ren Y."/>
            <person name="Zhu H."/>
            <person name="Li J."/>
            <person name="Lin K."/>
            <person name="Jin W."/>
            <person name="Fei Z."/>
            <person name="Li G."/>
            <person name="Staub J."/>
            <person name="Kilian A."/>
            <person name="van der Vossen E.A."/>
            <person name="Wu Y."/>
            <person name="Guo J."/>
            <person name="He J."/>
            <person name="Jia Z."/>
            <person name="Ren Y."/>
            <person name="Tian G."/>
            <person name="Lu Y."/>
            <person name="Ruan J."/>
            <person name="Qian W."/>
            <person name="Wang M."/>
            <person name="Huang Q."/>
            <person name="Li B."/>
            <person name="Xuan Z."/>
            <person name="Cao J."/>
            <person name="Asan"/>
            <person name="Wu Z."/>
            <person name="Zhang J."/>
            <person name="Cai Q."/>
            <person name="Bai Y."/>
            <person name="Zhao B."/>
            <person name="Han Y."/>
            <person name="Li Y."/>
            <person name="Li X."/>
            <person name="Wang S."/>
            <person name="Shi Q."/>
            <person name="Liu S."/>
            <person name="Cho W.K."/>
            <person name="Kim J.Y."/>
            <person name="Xu Y."/>
            <person name="Heller-Uszynska K."/>
            <person name="Miao H."/>
            <person name="Cheng Z."/>
            <person name="Zhang S."/>
            <person name="Wu J."/>
            <person name="Yang Y."/>
            <person name="Kang H."/>
            <person name="Li M."/>
            <person name="Liang H."/>
            <person name="Ren X."/>
            <person name="Shi Z."/>
            <person name="Wen M."/>
            <person name="Jian M."/>
            <person name="Yang H."/>
            <person name="Zhang G."/>
            <person name="Yang Z."/>
            <person name="Chen R."/>
            <person name="Liu S."/>
            <person name="Li J."/>
            <person name="Ma L."/>
            <person name="Liu H."/>
            <person name="Zhou Y."/>
            <person name="Zhao J."/>
            <person name="Fang X."/>
            <person name="Li G."/>
            <person name="Fang L."/>
            <person name="Li Y."/>
            <person name="Liu D."/>
            <person name="Zheng H."/>
            <person name="Zhang Y."/>
            <person name="Qin N."/>
            <person name="Li Z."/>
            <person name="Yang G."/>
            <person name="Yang S."/>
            <person name="Bolund L."/>
            <person name="Kristiansen K."/>
            <person name="Zheng H."/>
            <person name="Li S."/>
            <person name="Zhang X."/>
            <person name="Yang H."/>
            <person name="Wang J."/>
            <person name="Sun R."/>
            <person name="Zhang B."/>
            <person name="Jiang S."/>
            <person name="Wang J."/>
            <person name="Du Y."/>
            <person name="Li S."/>
        </authorList>
    </citation>
    <scope>NUCLEOTIDE SEQUENCE [LARGE SCALE GENOMIC DNA]</scope>
    <source>
        <strain evidence="2">cv. 9930</strain>
    </source>
</reference>
<sequence>MLPFSQQEEDAELISTLNRHATPSSSWKIRTNQLAYEEIRTERRAAIASGNLKARRLSYDDAIDMSLHLNTNFLLHGDYLDESPQDDDQMIPSSDPGEEKAEQVCLNALSYSCASSSSSSGKFVPLQMKEQMAAKAEVEENVRAVVGEIKMETRNGCKIGNWKVGLACLAIASVPMVIFSLRCLGLHDEEEQFPFLLVPT</sequence>
<gene>
    <name evidence="1" type="ORF">Csa_1G001440</name>
</gene>
<organism evidence="1 2">
    <name type="scientific">Cucumis sativus</name>
    <name type="common">Cucumber</name>
    <dbReference type="NCBI Taxonomy" id="3659"/>
    <lineage>
        <taxon>Eukaryota</taxon>
        <taxon>Viridiplantae</taxon>
        <taxon>Streptophyta</taxon>
        <taxon>Embryophyta</taxon>
        <taxon>Tracheophyta</taxon>
        <taxon>Spermatophyta</taxon>
        <taxon>Magnoliopsida</taxon>
        <taxon>eudicotyledons</taxon>
        <taxon>Gunneridae</taxon>
        <taxon>Pentapetalae</taxon>
        <taxon>rosids</taxon>
        <taxon>fabids</taxon>
        <taxon>Cucurbitales</taxon>
        <taxon>Cucurbitaceae</taxon>
        <taxon>Benincaseae</taxon>
        <taxon>Cucumis</taxon>
    </lineage>
</organism>
<protein>
    <submittedName>
        <fullName evidence="1">Uncharacterized protein</fullName>
    </submittedName>
</protein>
<dbReference type="AlphaFoldDB" id="A0A0A0LRR5"/>
<name>A0A0A0LRR5_CUCSA</name>
<evidence type="ECO:0000313" key="1">
    <source>
        <dbReference type="EMBL" id="KGN63472.1"/>
    </source>
</evidence>
<keyword evidence="2" id="KW-1185">Reference proteome</keyword>
<dbReference type="Gramene" id="KGN63472">
    <property type="protein sequence ID" value="KGN63472"/>
    <property type="gene ID" value="Csa_1G001440"/>
</dbReference>
<accession>A0A0A0LRR5</accession>
<proteinExistence type="predicted"/>
<reference evidence="1 2" key="4">
    <citation type="journal article" date="2011" name="BMC Genomics">
        <title>RNA-Seq improves annotation of protein-coding genes in the cucumber genome.</title>
        <authorList>
            <person name="Li Z."/>
            <person name="Zhang Z."/>
            <person name="Yan P."/>
            <person name="Huang S."/>
            <person name="Fei Z."/>
            <person name="Lin K."/>
        </authorList>
    </citation>
    <scope>NUCLEOTIDE SEQUENCE [LARGE SCALE GENOMIC DNA]</scope>
    <source>
        <strain evidence="2">cv. 9930</strain>
    </source>
</reference>
<reference evidence="1 2" key="3">
    <citation type="journal article" date="2010" name="BMC Genomics">
        <title>Transcriptome sequencing and comparative analysis of cucumber flowers with different sex types.</title>
        <authorList>
            <person name="Guo S."/>
            <person name="Zheng Y."/>
            <person name="Joung J.G."/>
            <person name="Liu S."/>
            <person name="Zhang Z."/>
            <person name="Crasta O.R."/>
            <person name="Sobral B.W."/>
            <person name="Xu Y."/>
            <person name="Huang S."/>
            <person name="Fei Z."/>
        </authorList>
    </citation>
    <scope>NUCLEOTIDE SEQUENCE [LARGE SCALE GENOMIC DNA]</scope>
    <source>
        <strain evidence="2">cv. 9930</strain>
    </source>
</reference>
<evidence type="ECO:0000313" key="2">
    <source>
        <dbReference type="Proteomes" id="UP000029981"/>
    </source>
</evidence>
<dbReference type="Proteomes" id="UP000029981">
    <property type="component" value="Chromosome 1"/>
</dbReference>